<comment type="caution">
    <text evidence="1">The sequence shown here is derived from an EMBL/GenBank/DDBJ whole genome shotgun (WGS) entry which is preliminary data.</text>
</comment>
<gene>
    <name evidence="1" type="ORF">E1B28_011855</name>
</gene>
<evidence type="ECO:0000313" key="1">
    <source>
        <dbReference type="EMBL" id="KAG7090258.1"/>
    </source>
</evidence>
<evidence type="ECO:0000313" key="2">
    <source>
        <dbReference type="Proteomes" id="UP001049176"/>
    </source>
</evidence>
<dbReference type="Proteomes" id="UP001049176">
    <property type="component" value="Chromosome 7"/>
</dbReference>
<dbReference type="AlphaFoldDB" id="A0A9P7UQE4"/>
<organism evidence="1 2">
    <name type="scientific">Marasmius oreades</name>
    <name type="common">fairy-ring Marasmius</name>
    <dbReference type="NCBI Taxonomy" id="181124"/>
    <lineage>
        <taxon>Eukaryota</taxon>
        <taxon>Fungi</taxon>
        <taxon>Dikarya</taxon>
        <taxon>Basidiomycota</taxon>
        <taxon>Agaricomycotina</taxon>
        <taxon>Agaricomycetes</taxon>
        <taxon>Agaricomycetidae</taxon>
        <taxon>Agaricales</taxon>
        <taxon>Marasmiineae</taxon>
        <taxon>Marasmiaceae</taxon>
        <taxon>Marasmius</taxon>
    </lineage>
</organism>
<dbReference type="GeneID" id="66080930"/>
<keyword evidence="2" id="KW-1185">Reference proteome</keyword>
<reference evidence="1" key="1">
    <citation type="journal article" date="2021" name="Genome Biol. Evol.">
        <title>The assembled and annotated genome of the fairy-ring fungus Marasmius oreades.</title>
        <authorList>
            <person name="Hiltunen M."/>
            <person name="Ament-Velasquez S.L."/>
            <person name="Johannesson H."/>
        </authorList>
    </citation>
    <scope>NUCLEOTIDE SEQUENCE</scope>
    <source>
        <strain evidence="1">03SP1</strain>
    </source>
</reference>
<proteinExistence type="predicted"/>
<protein>
    <submittedName>
        <fullName evidence="1">Uncharacterized protein</fullName>
    </submittedName>
</protein>
<dbReference type="RefSeq" id="XP_043006728.1">
    <property type="nucleotide sequence ID" value="XM_043156913.1"/>
</dbReference>
<accession>A0A9P7UQE4</accession>
<dbReference type="KEGG" id="more:E1B28_011855"/>
<name>A0A9P7UQE4_9AGAR</name>
<sequence>MGFTLGDTKATALGLALKWHWTKAEAVQLRDTAFRKLDERIAEEVLDRELTSSDSGVTVRSSVVSGDVYDFEEIKKALEGIAPTPYVESVEVVRRTNKETWDVREIL</sequence>
<dbReference type="EMBL" id="CM032187">
    <property type="protein sequence ID" value="KAG7090258.1"/>
    <property type="molecule type" value="Genomic_DNA"/>
</dbReference>